<dbReference type="InterPro" id="IPR015421">
    <property type="entry name" value="PyrdxlP-dep_Trfase_major"/>
</dbReference>
<dbReference type="Gene3D" id="3.90.1150.10">
    <property type="entry name" value="Aspartate Aminotransferase, domain 1"/>
    <property type="match status" value="1"/>
</dbReference>
<proteinExistence type="predicted"/>
<feature type="modified residue" description="N6-(pyridoxal phosphate)lysine" evidence="6">
    <location>
        <position position="187"/>
    </location>
</feature>
<dbReference type="EMBL" id="QVEP01000040">
    <property type="protein sequence ID" value="RGB76311.1"/>
    <property type="molecule type" value="Genomic_DNA"/>
</dbReference>
<evidence type="ECO:0000256" key="2">
    <source>
        <dbReference type="ARBA" id="ARBA00022576"/>
    </source>
</evidence>
<dbReference type="Proteomes" id="UP000260773">
    <property type="component" value="Unassembled WGS sequence"/>
</dbReference>
<dbReference type="AlphaFoldDB" id="A0A3E2THZ1"/>
<organism evidence="8 9">
    <name type="scientific">Coprococcus catus</name>
    <dbReference type="NCBI Taxonomy" id="116085"/>
    <lineage>
        <taxon>Bacteria</taxon>
        <taxon>Bacillati</taxon>
        <taxon>Bacillota</taxon>
        <taxon>Clostridia</taxon>
        <taxon>Lachnospirales</taxon>
        <taxon>Lachnospiraceae</taxon>
        <taxon>Coprococcus</taxon>
    </lineage>
</organism>
<dbReference type="InterPro" id="IPR015422">
    <property type="entry name" value="PyrdxlP-dep_Trfase_small"/>
</dbReference>
<dbReference type="GO" id="GO:0008483">
    <property type="term" value="F:transaminase activity"/>
    <property type="evidence" value="ECO:0007669"/>
    <property type="project" value="UniProtKB-KW"/>
</dbReference>
<evidence type="ECO:0000256" key="6">
    <source>
        <dbReference type="PIRSR" id="PIRSR000524-50"/>
    </source>
</evidence>
<dbReference type="PIRSF" id="PIRSF000524">
    <property type="entry name" value="SPT"/>
    <property type="match status" value="1"/>
</dbReference>
<evidence type="ECO:0000256" key="5">
    <source>
        <dbReference type="PIRSR" id="PIRSR000524-1"/>
    </source>
</evidence>
<dbReference type="Pfam" id="PF00266">
    <property type="entry name" value="Aminotran_5"/>
    <property type="match status" value="1"/>
</dbReference>
<evidence type="ECO:0000256" key="1">
    <source>
        <dbReference type="ARBA" id="ARBA00001933"/>
    </source>
</evidence>
<dbReference type="InterPro" id="IPR000192">
    <property type="entry name" value="Aminotrans_V_dom"/>
</dbReference>
<keyword evidence="4 6" id="KW-0663">Pyridoxal phosphate</keyword>
<protein>
    <submittedName>
        <fullName evidence="8">Alanine--glyoxylate aminotransferase family protein</fullName>
    </submittedName>
</protein>
<feature type="domain" description="Aminotransferase class V" evidence="7">
    <location>
        <begin position="30"/>
        <end position="316"/>
    </location>
</feature>
<evidence type="ECO:0000259" key="7">
    <source>
        <dbReference type="Pfam" id="PF00266"/>
    </source>
</evidence>
<evidence type="ECO:0000256" key="3">
    <source>
        <dbReference type="ARBA" id="ARBA00022679"/>
    </source>
</evidence>
<feature type="binding site" evidence="5">
    <location>
        <position position="329"/>
    </location>
    <ligand>
        <name>substrate</name>
    </ligand>
</feature>
<dbReference type="PANTHER" id="PTHR42778:SF1">
    <property type="entry name" value="2-AMINOETHYLPHOSPHONATE--PYRUVATE TRANSAMINASE"/>
    <property type="match status" value="1"/>
</dbReference>
<dbReference type="InterPro" id="IPR024169">
    <property type="entry name" value="SP_NH2Trfase/AEP_transaminase"/>
</dbReference>
<comment type="caution">
    <text evidence="8">The sequence shown here is derived from an EMBL/GenBank/DDBJ whole genome shotgun (WGS) entry which is preliminary data.</text>
</comment>
<dbReference type="PANTHER" id="PTHR42778">
    <property type="entry name" value="2-AMINOETHYLPHOSPHONATE--PYRUVATE TRANSAMINASE"/>
    <property type="match status" value="1"/>
</dbReference>
<reference evidence="8 9" key="1">
    <citation type="submission" date="2018-08" db="EMBL/GenBank/DDBJ databases">
        <title>A genome reference for cultivated species of the human gut microbiota.</title>
        <authorList>
            <person name="Zou Y."/>
            <person name="Xue W."/>
            <person name="Luo G."/>
        </authorList>
    </citation>
    <scope>NUCLEOTIDE SEQUENCE [LARGE SCALE GENOMIC DNA]</scope>
    <source>
        <strain evidence="8 9">AF45-17</strain>
    </source>
</reference>
<gene>
    <name evidence="8" type="ORF">DW070_13315</name>
</gene>
<sequence length="357" mass="39320">MLNFTVGPVMSDENVRAIGAEQVPYFRTPEFSEIMIENEALMKKFAKAGDDARVVFITGSGTASMEATVMNVFDQNDKVLVVNGGSFGHRFVELCEIHDIPYEEIKLNVGKALKKEQLDVYSGKGFTGFLVNVHETSTGVYYNIDMISEFCKKNGIFLVVDAISSFLADDFNMKELGAQVMITGSQKALACPPGISVIILSHEAVERIEGHSVKCMYFDLKSALKNGERGQTPFTPAVGILRQINARLKAIDTAGGVETETRKIAELAQDFREKIKGLPFEIVSESMSNAVTPLHPLNVSAYDVFMKLKEEYGIWVCPNGGELKDNVFRVGHIGALTKDDNTTLVNAFKDLQIRGLL</sequence>
<dbReference type="SUPFAM" id="SSF53383">
    <property type="entry name" value="PLP-dependent transferases"/>
    <property type="match status" value="1"/>
</dbReference>
<evidence type="ECO:0000313" key="9">
    <source>
        <dbReference type="Proteomes" id="UP000260773"/>
    </source>
</evidence>
<evidence type="ECO:0000313" key="8">
    <source>
        <dbReference type="EMBL" id="RGB76311.1"/>
    </source>
</evidence>
<dbReference type="Gene3D" id="3.40.640.10">
    <property type="entry name" value="Type I PLP-dependent aspartate aminotransferase-like (Major domain)"/>
    <property type="match status" value="1"/>
</dbReference>
<comment type="cofactor">
    <cofactor evidence="1 6">
        <name>pyridoxal 5'-phosphate</name>
        <dbReference type="ChEBI" id="CHEBI:597326"/>
    </cofactor>
</comment>
<evidence type="ECO:0000256" key="4">
    <source>
        <dbReference type="ARBA" id="ARBA00022898"/>
    </source>
</evidence>
<dbReference type="InterPro" id="IPR015424">
    <property type="entry name" value="PyrdxlP-dep_Trfase"/>
</dbReference>
<keyword evidence="2 8" id="KW-0032">Aminotransferase</keyword>
<keyword evidence="3 8" id="KW-0808">Transferase</keyword>
<accession>A0A3E2THZ1</accession>
<name>A0A3E2THZ1_9FIRM</name>